<evidence type="ECO:0000313" key="3">
    <source>
        <dbReference type="Proteomes" id="UP000199239"/>
    </source>
</evidence>
<keyword evidence="1" id="KW-0472">Membrane</keyword>
<sequence length="76" mass="8114">MGRLFLFAALFALILVVGYLLITIVARILGAGQNTLRPPNGLDKEGLMIPTPFQKITYAALIVLLFGVATGWLGGL</sequence>
<keyword evidence="1" id="KW-1133">Transmembrane helix</keyword>
<feature type="transmembrane region" description="Helical" evidence="1">
    <location>
        <begin position="56"/>
        <end position="75"/>
    </location>
</feature>
<accession>A0A1I6PDJ3</accession>
<name>A0A1I6PDJ3_9RHOB</name>
<keyword evidence="3" id="KW-1185">Reference proteome</keyword>
<gene>
    <name evidence="2" type="ORF">SAMN04488040_0112</name>
</gene>
<reference evidence="3" key="1">
    <citation type="submission" date="2016-10" db="EMBL/GenBank/DDBJ databases">
        <authorList>
            <person name="Varghese N."/>
            <person name="Submissions S."/>
        </authorList>
    </citation>
    <scope>NUCLEOTIDE SEQUENCE [LARGE SCALE GENOMIC DNA]</scope>
    <source>
        <strain evidence="3">DSM 23422</strain>
    </source>
</reference>
<proteinExistence type="predicted"/>
<dbReference type="OrthoDB" id="7727257at2"/>
<keyword evidence="1" id="KW-0812">Transmembrane</keyword>
<evidence type="ECO:0000313" key="2">
    <source>
        <dbReference type="EMBL" id="SFS38210.1"/>
    </source>
</evidence>
<dbReference type="STRING" id="394264.SAMN04488040_0112"/>
<dbReference type="AlphaFoldDB" id="A0A1I6PDJ3"/>
<organism evidence="2 3">
    <name type="scientific">Sulfitobacter marinus</name>
    <dbReference type="NCBI Taxonomy" id="394264"/>
    <lineage>
        <taxon>Bacteria</taxon>
        <taxon>Pseudomonadati</taxon>
        <taxon>Pseudomonadota</taxon>
        <taxon>Alphaproteobacteria</taxon>
        <taxon>Rhodobacterales</taxon>
        <taxon>Roseobacteraceae</taxon>
        <taxon>Sulfitobacter</taxon>
    </lineage>
</organism>
<protein>
    <submittedName>
        <fullName evidence="2">Uncharacterized protein</fullName>
    </submittedName>
</protein>
<dbReference type="EMBL" id="FPAJ01000001">
    <property type="protein sequence ID" value="SFS38210.1"/>
    <property type="molecule type" value="Genomic_DNA"/>
</dbReference>
<dbReference type="Proteomes" id="UP000199239">
    <property type="component" value="Unassembled WGS sequence"/>
</dbReference>
<evidence type="ECO:0000256" key="1">
    <source>
        <dbReference type="SAM" id="Phobius"/>
    </source>
</evidence>